<evidence type="ECO:0000313" key="2">
    <source>
        <dbReference type="Proteomes" id="UP000236546"/>
    </source>
</evidence>
<proteinExistence type="predicted"/>
<dbReference type="OrthoDB" id="2885612at2759"/>
<sequence length="514" mass="58211">MQDEAVRMSWLSGRPQRVFNLRPPPEFSRNYCSYGAQWSVMDDQILLTFEEEADGTIIKHPSSIFLADVHDILGKADDVVEFRKIVKLPFNATRSRLLSHRAGFVTAEFRKDEKKLLLRTHDWDGNTTRETTVDVASIDGQLVVNDSSVALCVDDEPKKECCISGCRTLSQIAIWNLESGDITRMVIPQDERAPQCHSGNFTFVTPSCIALGGHLDPDHDRPYALLRSFSTNPSEKQVGRLFRHGQNFEFSNDNDALAISGSSASSDIVVHFHHSGGRFTVADKGLLTGEIPSESLPTPGYFIDPDLFKDLWHVFMDKFSARTLPGVLYESLASLAGNKLLAREDLEHEHDEEQYSGFHNARSFGEFQILYLYDFDQNRCNKLRQLSPDSERADLAARLKERSPDARVTVVSRMSYMGIEEAMDMEVDTSPEWAEHVHQLWVTNEARGKGEAEFPVLEFDDPPKDHKSPRMLYTRTMLCLPEIREGQEFALTTSAIIELPTHEADGYVHYFGEE</sequence>
<evidence type="ECO:0000313" key="1">
    <source>
        <dbReference type="EMBL" id="PNP45325.1"/>
    </source>
</evidence>
<protein>
    <submittedName>
        <fullName evidence="1">Uncharacterized protein</fullName>
    </submittedName>
</protein>
<comment type="caution">
    <text evidence="1">The sequence shown here is derived from an EMBL/GenBank/DDBJ whole genome shotgun (WGS) entry which is preliminary data.</text>
</comment>
<dbReference type="AlphaFoldDB" id="A0A2K0TII0"/>
<name>A0A2K0TII0_9HYPO</name>
<accession>A0A2K0TII0</accession>
<dbReference type="Proteomes" id="UP000236546">
    <property type="component" value="Unassembled WGS sequence"/>
</dbReference>
<organism evidence="1 2">
    <name type="scientific">Trichoderma gamsii</name>
    <dbReference type="NCBI Taxonomy" id="398673"/>
    <lineage>
        <taxon>Eukaryota</taxon>
        <taxon>Fungi</taxon>
        <taxon>Dikarya</taxon>
        <taxon>Ascomycota</taxon>
        <taxon>Pezizomycotina</taxon>
        <taxon>Sordariomycetes</taxon>
        <taxon>Hypocreomycetidae</taxon>
        <taxon>Hypocreales</taxon>
        <taxon>Hypocreaceae</taxon>
        <taxon>Trichoderma</taxon>
    </lineage>
</organism>
<reference evidence="1 2" key="1">
    <citation type="submission" date="2017-02" db="EMBL/GenBank/DDBJ databases">
        <title>Genomes of Trichoderma spp. with biocontrol activity.</title>
        <authorList>
            <person name="Gardiner D."/>
            <person name="Kazan K."/>
            <person name="Vos C."/>
            <person name="Harvey P."/>
        </authorList>
    </citation>
    <scope>NUCLEOTIDE SEQUENCE [LARGE SCALE GENOMIC DNA]</scope>
    <source>
        <strain evidence="1 2">A5MH</strain>
    </source>
</reference>
<gene>
    <name evidence="1" type="ORF">TGAMA5MH_03049</name>
</gene>
<dbReference type="EMBL" id="MTYH01000025">
    <property type="protein sequence ID" value="PNP45325.1"/>
    <property type="molecule type" value="Genomic_DNA"/>
</dbReference>